<evidence type="ECO:0000313" key="7">
    <source>
        <dbReference type="EMBL" id="MPL72144.1"/>
    </source>
</evidence>
<feature type="domain" description="EamA" evidence="6">
    <location>
        <begin position="168"/>
        <end position="306"/>
    </location>
</feature>
<dbReference type="EMBL" id="VSSQ01000064">
    <property type="protein sequence ID" value="MPL72144.1"/>
    <property type="molecule type" value="Genomic_DNA"/>
</dbReference>
<reference evidence="7" key="1">
    <citation type="submission" date="2019-08" db="EMBL/GenBank/DDBJ databases">
        <authorList>
            <person name="Kucharzyk K."/>
            <person name="Murdoch R.W."/>
            <person name="Higgins S."/>
            <person name="Loffler F."/>
        </authorList>
    </citation>
    <scope>NUCLEOTIDE SEQUENCE</scope>
</reference>
<feature type="domain" description="EamA" evidence="6">
    <location>
        <begin position="7"/>
        <end position="141"/>
    </location>
</feature>
<protein>
    <recommendedName>
        <fullName evidence="6">EamA domain-containing protein</fullName>
    </recommendedName>
</protein>
<dbReference type="GO" id="GO:0016020">
    <property type="term" value="C:membrane"/>
    <property type="evidence" value="ECO:0007669"/>
    <property type="project" value="UniProtKB-SubCell"/>
</dbReference>
<evidence type="ECO:0000256" key="5">
    <source>
        <dbReference type="SAM" id="Phobius"/>
    </source>
</evidence>
<feature type="transmembrane region" description="Helical" evidence="5">
    <location>
        <begin position="233"/>
        <end position="256"/>
    </location>
</feature>
<evidence type="ECO:0000256" key="2">
    <source>
        <dbReference type="ARBA" id="ARBA00022692"/>
    </source>
</evidence>
<sequence length="307" mass="32820">MINHYGGELAALLTAVFWTITALAFESASKKVGSLSVNLIRLFLAMVLLGIFGLFTRGSFIPFDAGSHQWIWLSVSGLVGFVLGDLFLFQAYVVVGARISMLIMAMAPPIAAITGWLLMGETMDVKSLLGMVMTFAGISMAIMARKEPGTNNGKNRFSNPLRFRYPIKGLLLAFGGAAGQGVGLVLSKYGMGDYDAFAATQIRVLTGVAGFILVISIYGGWSRVREALQNKPALKRLSLGAFFGPFLGVSFSLIAVKYTTSGIASTIMSIVPVLIILPSVLIMKEKVTWREIAGALVAVGGVSLFFI</sequence>
<gene>
    <name evidence="7" type="ORF">SDC9_17924</name>
</gene>
<keyword evidence="4 5" id="KW-0472">Membrane</keyword>
<keyword evidence="3 5" id="KW-1133">Transmembrane helix</keyword>
<dbReference type="AlphaFoldDB" id="A0A644TYX1"/>
<name>A0A644TYX1_9ZZZZ</name>
<evidence type="ECO:0000259" key="6">
    <source>
        <dbReference type="Pfam" id="PF00892"/>
    </source>
</evidence>
<dbReference type="InterPro" id="IPR000620">
    <property type="entry name" value="EamA_dom"/>
</dbReference>
<accession>A0A644TYX1</accession>
<proteinExistence type="predicted"/>
<organism evidence="7">
    <name type="scientific">bioreactor metagenome</name>
    <dbReference type="NCBI Taxonomy" id="1076179"/>
    <lineage>
        <taxon>unclassified sequences</taxon>
        <taxon>metagenomes</taxon>
        <taxon>ecological metagenomes</taxon>
    </lineage>
</organism>
<dbReference type="InterPro" id="IPR037185">
    <property type="entry name" value="EmrE-like"/>
</dbReference>
<feature type="transmembrane region" description="Helical" evidence="5">
    <location>
        <begin position="125"/>
        <end position="144"/>
    </location>
</feature>
<dbReference type="PANTHER" id="PTHR32322">
    <property type="entry name" value="INNER MEMBRANE TRANSPORTER"/>
    <property type="match status" value="1"/>
</dbReference>
<keyword evidence="2 5" id="KW-0812">Transmembrane</keyword>
<feature type="transmembrane region" description="Helical" evidence="5">
    <location>
        <begin position="165"/>
        <end position="186"/>
    </location>
</feature>
<evidence type="ECO:0000256" key="1">
    <source>
        <dbReference type="ARBA" id="ARBA00004141"/>
    </source>
</evidence>
<feature type="transmembrane region" description="Helical" evidence="5">
    <location>
        <begin position="37"/>
        <end position="58"/>
    </location>
</feature>
<dbReference type="InterPro" id="IPR050638">
    <property type="entry name" value="AA-Vitamin_Transporters"/>
</dbReference>
<feature type="transmembrane region" description="Helical" evidence="5">
    <location>
        <begin position="70"/>
        <end position="89"/>
    </location>
</feature>
<evidence type="ECO:0000256" key="3">
    <source>
        <dbReference type="ARBA" id="ARBA00022989"/>
    </source>
</evidence>
<comment type="subcellular location">
    <subcellularLocation>
        <location evidence="1">Membrane</location>
        <topology evidence="1">Multi-pass membrane protein</topology>
    </subcellularLocation>
</comment>
<comment type="caution">
    <text evidence="7">The sequence shown here is derived from an EMBL/GenBank/DDBJ whole genome shotgun (WGS) entry which is preliminary data.</text>
</comment>
<feature type="transmembrane region" description="Helical" evidence="5">
    <location>
        <begin position="101"/>
        <end position="119"/>
    </location>
</feature>
<evidence type="ECO:0000256" key="4">
    <source>
        <dbReference type="ARBA" id="ARBA00023136"/>
    </source>
</evidence>
<feature type="transmembrane region" description="Helical" evidence="5">
    <location>
        <begin position="262"/>
        <end position="282"/>
    </location>
</feature>
<dbReference type="PANTHER" id="PTHR32322:SF2">
    <property type="entry name" value="EAMA DOMAIN-CONTAINING PROTEIN"/>
    <property type="match status" value="1"/>
</dbReference>
<dbReference type="SUPFAM" id="SSF103481">
    <property type="entry name" value="Multidrug resistance efflux transporter EmrE"/>
    <property type="match status" value="2"/>
</dbReference>
<dbReference type="Pfam" id="PF00892">
    <property type="entry name" value="EamA"/>
    <property type="match status" value="2"/>
</dbReference>
<dbReference type="Gene3D" id="1.10.3730.20">
    <property type="match status" value="1"/>
</dbReference>
<feature type="transmembrane region" description="Helical" evidence="5">
    <location>
        <begin position="6"/>
        <end position="25"/>
    </location>
</feature>
<feature type="transmembrane region" description="Helical" evidence="5">
    <location>
        <begin position="198"/>
        <end position="221"/>
    </location>
</feature>